<evidence type="ECO:0000313" key="3">
    <source>
        <dbReference type="Proteomes" id="UP000195755"/>
    </source>
</evidence>
<evidence type="ECO:0000313" key="2">
    <source>
        <dbReference type="EMBL" id="ARZ70165.1"/>
    </source>
</evidence>
<gene>
    <name evidence="2" type="ORF">SMD11_4568</name>
</gene>
<dbReference type="KEGG" id="salj:SMD11_4568"/>
<accession>A0A1Z2L7A1</accession>
<dbReference type="EMBL" id="CP021744">
    <property type="protein sequence ID" value="ARZ70165.1"/>
    <property type="molecule type" value="Genomic_DNA"/>
</dbReference>
<evidence type="ECO:0000256" key="1">
    <source>
        <dbReference type="SAM" id="MobiDB-lite"/>
    </source>
</evidence>
<name>A0A1Z2L7A1_9ACTN</name>
<feature type="region of interest" description="Disordered" evidence="1">
    <location>
        <begin position="1"/>
        <end position="178"/>
    </location>
</feature>
<dbReference type="Proteomes" id="UP000195755">
    <property type="component" value="Chromosome"/>
</dbReference>
<feature type="compositionally biased region" description="Polar residues" evidence="1">
    <location>
        <begin position="28"/>
        <end position="39"/>
    </location>
</feature>
<feature type="compositionally biased region" description="Low complexity" evidence="1">
    <location>
        <begin position="131"/>
        <end position="141"/>
    </location>
</feature>
<feature type="compositionally biased region" description="Low complexity" evidence="1">
    <location>
        <begin position="50"/>
        <end position="71"/>
    </location>
</feature>
<sequence length="178" mass="17454">MSVPGRAPPAASSASATRDPVGRRWSPGRSTLPATSTTRPALRDGPSVRAAVGAPVGSAEAAPAAGTAGSRRSGGRTGSGRPAQKWWTANAHAATSTTVSAASVRGSMPHRSRTHSGSRSPSADRQPALPRPGSGPYASPPGGLGPSRTGAGTPGNSVAARSRGEPPERAGTGAGPSK</sequence>
<protein>
    <submittedName>
        <fullName evidence="2">Uncharacterized protein</fullName>
    </submittedName>
</protein>
<organism evidence="2 3">
    <name type="scientific">Streptomyces albireticuli</name>
    <dbReference type="NCBI Taxonomy" id="1940"/>
    <lineage>
        <taxon>Bacteria</taxon>
        <taxon>Bacillati</taxon>
        <taxon>Actinomycetota</taxon>
        <taxon>Actinomycetes</taxon>
        <taxon>Kitasatosporales</taxon>
        <taxon>Streptomycetaceae</taxon>
        <taxon>Streptomyces</taxon>
    </lineage>
</organism>
<proteinExistence type="predicted"/>
<feature type="compositionally biased region" description="Low complexity" evidence="1">
    <location>
        <begin position="79"/>
        <end position="103"/>
    </location>
</feature>
<dbReference type="AlphaFoldDB" id="A0A1Z2L7A1"/>
<reference evidence="2 3" key="1">
    <citation type="submission" date="2017-06" db="EMBL/GenBank/DDBJ databases">
        <title>Streptomyces albireticuli Genome sequencing and assembly.</title>
        <authorList>
            <person name="Wang Y."/>
            <person name="Du B."/>
            <person name="Ding Y."/>
            <person name="Liu H."/>
            <person name="Hou Q."/>
            <person name="Liu K."/>
            <person name="Yao L."/>
            <person name="Wang C."/>
        </authorList>
    </citation>
    <scope>NUCLEOTIDE SEQUENCE [LARGE SCALE GENOMIC DNA]</scope>
    <source>
        <strain evidence="2 3">MDJK11</strain>
    </source>
</reference>